<keyword evidence="3 5" id="KW-0810">Translation regulation</keyword>
<dbReference type="SUPFAM" id="SSF117130">
    <property type="entry name" value="CsrA-like"/>
    <property type="match status" value="1"/>
</dbReference>
<dbReference type="GO" id="GO:0048027">
    <property type="term" value="F:mRNA 5'-UTR binding"/>
    <property type="evidence" value="ECO:0007669"/>
    <property type="project" value="UniProtKB-UniRule"/>
</dbReference>
<proteinExistence type="inferred from homology"/>
<dbReference type="RefSeq" id="WP_353947455.1">
    <property type="nucleotide sequence ID" value="NZ_CP159510.1"/>
</dbReference>
<keyword evidence="1 5" id="KW-0963">Cytoplasm</keyword>
<evidence type="ECO:0000256" key="3">
    <source>
        <dbReference type="ARBA" id="ARBA00022845"/>
    </source>
</evidence>
<dbReference type="GO" id="GO:1902208">
    <property type="term" value="P:regulation of bacterial-type flagellum assembly"/>
    <property type="evidence" value="ECO:0007669"/>
    <property type="project" value="UniProtKB-UniRule"/>
</dbReference>
<dbReference type="GO" id="GO:0045947">
    <property type="term" value="P:negative regulation of translational initiation"/>
    <property type="evidence" value="ECO:0007669"/>
    <property type="project" value="UniProtKB-UniRule"/>
</dbReference>
<accession>A0AAU8IBN0</accession>
<organism evidence="6">
    <name type="scientific">Sporolactobacillus sp. Y61</name>
    <dbReference type="NCBI Taxonomy" id="3160863"/>
    <lineage>
        <taxon>Bacteria</taxon>
        <taxon>Bacillati</taxon>
        <taxon>Bacillota</taxon>
        <taxon>Bacilli</taxon>
        <taxon>Bacillales</taxon>
        <taxon>Sporolactobacillaceae</taxon>
        <taxon>Sporolactobacillus</taxon>
    </lineage>
</organism>
<sequence length="77" mass="8623">MLILTRKPGESIRIGEQIKVKVVAVDGDQVKLGIEAPREVDINRSEVYEAIQKLNSQAAVNRPSEDILDALKKIRKK</sequence>
<dbReference type="PANTHER" id="PTHR34984">
    <property type="entry name" value="CARBON STORAGE REGULATOR"/>
    <property type="match status" value="1"/>
</dbReference>
<evidence type="ECO:0000256" key="2">
    <source>
        <dbReference type="ARBA" id="ARBA00022491"/>
    </source>
</evidence>
<dbReference type="InterPro" id="IPR003751">
    <property type="entry name" value="CsrA"/>
</dbReference>
<keyword evidence="4 5" id="KW-0694">RNA-binding</keyword>
<dbReference type="NCBIfam" id="NF002469">
    <property type="entry name" value="PRK01712.1"/>
    <property type="match status" value="1"/>
</dbReference>
<reference evidence="6" key="1">
    <citation type="submission" date="2024-06" db="EMBL/GenBank/DDBJ databases">
        <authorList>
            <person name="Fan A."/>
            <person name="Zhang F.Y."/>
            <person name="Zhang L."/>
        </authorList>
    </citation>
    <scope>NUCLEOTIDE SEQUENCE</scope>
    <source>
        <strain evidence="6">Y61</strain>
    </source>
</reference>
<dbReference type="GO" id="GO:0006402">
    <property type="term" value="P:mRNA catabolic process"/>
    <property type="evidence" value="ECO:0007669"/>
    <property type="project" value="InterPro"/>
</dbReference>
<evidence type="ECO:0000256" key="1">
    <source>
        <dbReference type="ARBA" id="ARBA00022490"/>
    </source>
</evidence>
<protein>
    <recommendedName>
        <fullName evidence="5">Translational regulator CsrA</fullName>
    </recommendedName>
</protein>
<dbReference type="NCBIfam" id="TIGR00202">
    <property type="entry name" value="csrA"/>
    <property type="match status" value="1"/>
</dbReference>
<comment type="subcellular location">
    <subcellularLocation>
        <location evidence="5">Cytoplasm</location>
    </subcellularLocation>
</comment>
<dbReference type="InterPro" id="IPR036107">
    <property type="entry name" value="CsrA_sf"/>
</dbReference>
<name>A0AAU8IBN0_9BACL</name>
<comment type="function">
    <text evidence="5">A translational regulator that binds mRNA to regulate translation initiation and/or mRNA stability. Usually binds in the 5'-UTR at or near the Shine-Dalgarno sequence preventing ribosome-binding, thus repressing translation. Its main target seems to be the major flagellin gene, while its function is anatagonized by FliW.</text>
</comment>
<dbReference type="GO" id="GO:0005829">
    <property type="term" value="C:cytosol"/>
    <property type="evidence" value="ECO:0007669"/>
    <property type="project" value="TreeGrafter"/>
</dbReference>
<comment type="similarity">
    <text evidence="5">Belongs to the CsrA/RsmA family.</text>
</comment>
<dbReference type="HAMAP" id="MF_00167">
    <property type="entry name" value="CsrA"/>
    <property type="match status" value="1"/>
</dbReference>
<dbReference type="GO" id="GO:0006109">
    <property type="term" value="P:regulation of carbohydrate metabolic process"/>
    <property type="evidence" value="ECO:0007669"/>
    <property type="project" value="InterPro"/>
</dbReference>
<dbReference type="Pfam" id="PF02599">
    <property type="entry name" value="CsrA"/>
    <property type="match status" value="1"/>
</dbReference>
<keyword evidence="5" id="KW-1005">Bacterial flagellum biogenesis</keyword>
<dbReference type="Gene3D" id="2.60.40.4380">
    <property type="entry name" value="Translational regulator CsrA"/>
    <property type="match status" value="1"/>
</dbReference>
<dbReference type="PANTHER" id="PTHR34984:SF1">
    <property type="entry name" value="CARBON STORAGE REGULATOR"/>
    <property type="match status" value="1"/>
</dbReference>
<evidence type="ECO:0000256" key="4">
    <source>
        <dbReference type="ARBA" id="ARBA00022884"/>
    </source>
</evidence>
<keyword evidence="2 5" id="KW-0678">Repressor</keyword>
<dbReference type="GO" id="GO:0044781">
    <property type="term" value="P:bacterial-type flagellum organization"/>
    <property type="evidence" value="ECO:0007669"/>
    <property type="project" value="UniProtKB-KW"/>
</dbReference>
<evidence type="ECO:0000313" key="6">
    <source>
        <dbReference type="EMBL" id="XCJ15639.1"/>
    </source>
</evidence>
<gene>
    <name evidence="5 6" type="primary">csrA</name>
    <name evidence="6" type="ORF">ABNN70_07795</name>
</gene>
<dbReference type="FunFam" id="2.60.40.4380:FF:000002">
    <property type="entry name" value="Translational regulator CsrA"/>
    <property type="match status" value="1"/>
</dbReference>
<dbReference type="EMBL" id="CP159510">
    <property type="protein sequence ID" value="XCJ15639.1"/>
    <property type="molecule type" value="Genomic_DNA"/>
</dbReference>
<evidence type="ECO:0000256" key="5">
    <source>
        <dbReference type="HAMAP-Rule" id="MF_00167"/>
    </source>
</evidence>
<dbReference type="AlphaFoldDB" id="A0AAU8IBN0"/>
<comment type="subunit">
    <text evidence="5">Homodimer; the beta-strands of each monomer intercalate to form a hydrophobic core, while the alpha-helices form wings that extend away from the core.</text>
</comment>